<keyword evidence="2" id="KW-1185">Reference proteome</keyword>
<evidence type="ECO:0000313" key="1">
    <source>
        <dbReference type="EMBL" id="CAD8068475.1"/>
    </source>
</evidence>
<comment type="caution">
    <text evidence="1">The sequence shown here is derived from an EMBL/GenBank/DDBJ whole genome shotgun (WGS) entry which is preliminary data.</text>
</comment>
<accession>A0A8S1LPZ5</accession>
<name>A0A8S1LPZ5_PARPR</name>
<evidence type="ECO:0000313" key="2">
    <source>
        <dbReference type="Proteomes" id="UP000688137"/>
    </source>
</evidence>
<proteinExistence type="predicted"/>
<dbReference type="Proteomes" id="UP000688137">
    <property type="component" value="Unassembled WGS sequence"/>
</dbReference>
<dbReference type="AlphaFoldDB" id="A0A8S1LPZ5"/>
<dbReference type="OMA" id="MRKCFKY"/>
<protein>
    <submittedName>
        <fullName evidence="1">Uncharacterized protein</fullName>
    </submittedName>
</protein>
<reference evidence="1" key="1">
    <citation type="submission" date="2021-01" db="EMBL/GenBank/DDBJ databases">
        <authorList>
            <consortium name="Genoscope - CEA"/>
            <person name="William W."/>
        </authorList>
    </citation>
    <scope>NUCLEOTIDE SEQUENCE</scope>
</reference>
<sequence length="103" mass="12023">MPKQQKQQKRAYAKVSFTCKEALRSLVFQEGLKIKQAAQKLSINYASAKTIILQFRQQQMRKCFKYLSKKPCLIKQASQIKYQFKIISQTGGEKVNEKVYDLN</sequence>
<organism evidence="1 2">
    <name type="scientific">Paramecium primaurelia</name>
    <dbReference type="NCBI Taxonomy" id="5886"/>
    <lineage>
        <taxon>Eukaryota</taxon>
        <taxon>Sar</taxon>
        <taxon>Alveolata</taxon>
        <taxon>Ciliophora</taxon>
        <taxon>Intramacronucleata</taxon>
        <taxon>Oligohymenophorea</taxon>
        <taxon>Peniculida</taxon>
        <taxon>Parameciidae</taxon>
        <taxon>Paramecium</taxon>
    </lineage>
</organism>
<gene>
    <name evidence="1" type="ORF">PPRIM_AZ9-3.1.T0420178</name>
</gene>
<dbReference type="EMBL" id="CAJJDM010000041">
    <property type="protein sequence ID" value="CAD8068475.1"/>
    <property type="molecule type" value="Genomic_DNA"/>
</dbReference>